<name>A0AAV4GPN5_9GAST</name>
<comment type="caution">
    <text evidence="1">The sequence shown here is derived from an EMBL/GenBank/DDBJ whole genome shotgun (WGS) entry which is preliminary data.</text>
</comment>
<sequence>MASSDEEFLLLETSMALKLLKGAKREGNMRQARKQLIPEVLEAKSAAKAARLACPARIIINGDEVKSRILGSSR</sequence>
<evidence type="ECO:0000313" key="2">
    <source>
        <dbReference type="Proteomes" id="UP000762676"/>
    </source>
</evidence>
<protein>
    <submittedName>
        <fullName evidence="1">Uncharacterized protein</fullName>
    </submittedName>
</protein>
<evidence type="ECO:0000313" key="1">
    <source>
        <dbReference type="EMBL" id="GFR87792.1"/>
    </source>
</evidence>
<dbReference type="AlphaFoldDB" id="A0AAV4GPN5"/>
<organism evidence="1 2">
    <name type="scientific">Elysia marginata</name>
    <dbReference type="NCBI Taxonomy" id="1093978"/>
    <lineage>
        <taxon>Eukaryota</taxon>
        <taxon>Metazoa</taxon>
        <taxon>Spiralia</taxon>
        <taxon>Lophotrochozoa</taxon>
        <taxon>Mollusca</taxon>
        <taxon>Gastropoda</taxon>
        <taxon>Heterobranchia</taxon>
        <taxon>Euthyneura</taxon>
        <taxon>Panpulmonata</taxon>
        <taxon>Sacoglossa</taxon>
        <taxon>Placobranchoidea</taxon>
        <taxon>Plakobranchidae</taxon>
        <taxon>Elysia</taxon>
    </lineage>
</organism>
<proteinExistence type="predicted"/>
<keyword evidence="2" id="KW-1185">Reference proteome</keyword>
<dbReference type="EMBL" id="BMAT01001536">
    <property type="protein sequence ID" value="GFR87792.1"/>
    <property type="molecule type" value="Genomic_DNA"/>
</dbReference>
<gene>
    <name evidence="1" type="ORF">ElyMa_000755200</name>
</gene>
<accession>A0AAV4GPN5</accession>
<reference evidence="1 2" key="1">
    <citation type="journal article" date="2021" name="Elife">
        <title>Chloroplast acquisition without the gene transfer in kleptoplastic sea slugs, Plakobranchus ocellatus.</title>
        <authorList>
            <person name="Maeda T."/>
            <person name="Takahashi S."/>
            <person name="Yoshida T."/>
            <person name="Shimamura S."/>
            <person name="Takaki Y."/>
            <person name="Nagai Y."/>
            <person name="Toyoda A."/>
            <person name="Suzuki Y."/>
            <person name="Arimoto A."/>
            <person name="Ishii H."/>
            <person name="Satoh N."/>
            <person name="Nishiyama T."/>
            <person name="Hasebe M."/>
            <person name="Maruyama T."/>
            <person name="Minagawa J."/>
            <person name="Obokata J."/>
            <person name="Shigenobu S."/>
        </authorList>
    </citation>
    <scope>NUCLEOTIDE SEQUENCE [LARGE SCALE GENOMIC DNA]</scope>
</reference>
<dbReference type="Proteomes" id="UP000762676">
    <property type="component" value="Unassembled WGS sequence"/>
</dbReference>